<gene>
    <name evidence="1" type="ORF">SAMN06269185_1653</name>
</gene>
<proteinExistence type="predicted"/>
<reference evidence="1 2" key="1">
    <citation type="submission" date="2017-09" db="EMBL/GenBank/DDBJ databases">
        <authorList>
            <person name="Ehlers B."/>
            <person name="Leendertz F.H."/>
        </authorList>
    </citation>
    <scope>NUCLEOTIDE SEQUENCE [LARGE SCALE GENOMIC DNA]</scope>
    <source>
        <strain evidence="1 2">DSM 27208</strain>
    </source>
</reference>
<name>A0A285NXI4_NATPI</name>
<organism evidence="1 2">
    <name type="scientific">Natronoarchaeum philippinense</name>
    <dbReference type="NCBI Taxonomy" id="558529"/>
    <lineage>
        <taxon>Archaea</taxon>
        <taxon>Methanobacteriati</taxon>
        <taxon>Methanobacteriota</taxon>
        <taxon>Stenosarchaea group</taxon>
        <taxon>Halobacteria</taxon>
        <taxon>Halobacteriales</taxon>
        <taxon>Natronoarchaeaceae</taxon>
    </lineage>
</organism>
<dbReference type="Proteomes" id="UP000219453">
    <property type="component" value="Unassembled WGS sequence"/>
</dbReference>
<protein>
    <submittedName>
        <fullName evidence="1">Uncharacterized protein</fullName>
    </submittedName>
</protein>
<evidence type="ECO:0000313" key="2">
    <source>
        <dbReference type="Proteomes" id="UP000219453"/>
    </source>
</evidence>
<dbReference type="EMBL" id="OBEJ01000002">
    <property type="protein sequence ID" value="SNZ12361.1"/>
    <property type="molecule type" value="Genomic_DNA"/>
</dbReference>
<dbReference type="AlphaFoldDB" id="A0A285NXI4"/>
<keyword evidence="2" id="KW-1185">Reference proteome</keyword>
<accession>A0A285NXI4</accession>
<dbReference type="RefSeq" id="WP_143824938.1">
    <property type="nucleotide sequence ID" value="NZ_OBEJ01000002.1"/>
</dbReference>
<sequence>MRFADDDDEVLVWRQRDGYPRIVLTHVHDIIERLESRTGRSPHPPGLAGLLVAVGARSPHCPYRDYEDEIEAAFASSYEIMTEEEYEARLASFTYDFRCDDEREWSVRVGVMKTDVDDLEFDWTDEVPVDEAVDRWGDITDWRNADELLGIE</sequence>
<dbReference type="OrthoDB" id="375451at2157"/>
<evidence type="ECO:0000313" key="1">
    <source>
        <dbReference type="EMBL" id="SNZ12361.1"/>
    </source>
</evidence>